<dbReference type="EMBL" id="JABBFW010000015">
    <property type="protein sequence ID" value="NML17099.1"/>
    <property type="molecule type" value="Genomic_DNA"/>
</dbReference>
<evidence type="ECO:0000256" key="1">
    <source>
        <dbReference type="SAM" id="MobiDB-lite"/>
    </source>
</evidence>
<protein>
    <submittedName>
        <fullName evidence="2">Uncharacterized protein</fullName>
    </submittedName>
</protein>
<proteinExistence type="predicted"/>
<dbReference type="Proteomes" id="UP000574067">
    <property type="component" value="Unassembled WGS sequence"/>
</dbReference>
<gene>
    <name evidence="2" type="ORF">HHL10_19165</name>
</gene>
<organism evidence="2 3">
    <name type="scientific">Azohydromonas caseinilytica</name>
    <dbReference type="NCBI Taxonomy" id="2728836"/>
    <lineage>
        <taxon>Bacteria</taxon>
        <taxon>Pseudomonadati</taxon>
        <taxon>Pseudomonadota</taxon>
        <taxon>Betaproteobacteria</taxon>
        <taxon>Burkholderiales</taxon>
        <taxon>Sphaerotilaceae</taxon>
        <taxon>Azohydromonas</taxon>
    </lineage>
</organism>
<dbReference type="AlphaFoldDB" id="A0A848FFL0"/>
<feature type="region of interest" description="Disordered" evidence="1">
    <location>
        <begin position="1"/>
        <end position="21"/>
    </location>
</feature>
<name>A0A848FFL0_9BURK</name>
<keyword evidence="3" id="KW-1185">Reference proteome</keyword>
<accession>A0A848FFL0</accession>
<dbReference type="RefSeq" id="WP_169162006.1">
    <property type="nucleotide sequence ID" value="NZ_JABBFW010000015.1"/>
</dbReference>
<evidence type="ECO:0000313" key="3">
    <source>
        <dbReference type="Proteomes" id="UP000574067"/>
    </source>
</evidence>
<evidence type="ECO:0000313" key="2">
    <source>
        <dbReference type="EMBL" id="NML17099.1"/>
    </source>
</evidence>
<reference evidence="2 3" key="1">
    <citation type="submission" date="2020-04" db="EMBL/GenBank/DDBJ databases">
        <title>Azohydromonas sp. isolated from soil.</title>
        <authorList>
            <person name="Dahal R.H."/>
        </authorList>
    </citation>
    <scope>NUCLEOTIDE SEQUENCE [LARGE SCALE GENOMIC DNA]</scope>
    <source>
        <strain evidence="2 3">G-1-1-14</strain>
    </source>
</reference>
<comment type="caution">
    <text evidence="2">The sequence shown here is derived from an EMBL/GenBank/DDBJ whole genome shotgun (WGS) entry which is preliminary data.</text>
</comment>
<sequence>MRINSEAHLKSPVRPSMDPRPHRLRRAHVGLLLAVALVAGCASRPAPKLPIEQLEAVGWHITERPCETPLRVERQRQPNAHDPKVMDEVIETHCPGWVATVYEARTTQPPKLLPVGVRMTGPHPALPAGLQVGASEAEVLKRLGPPTLRDPAALAYRLGPDRPDSDQLRFIVRQGKVTAIEWAWYID</sequence>